<dbReference type="EMBL" id="JBDJPC010000005">
    <property type="protein sequence ID" value="KAL1501611.1"/>
    <property type="molecule type" value="Genomic_DNA"/>
</dbReference>
<evidence type="ECO:0000256" key="8">
    <source>
        <dbReference type="ARBA" id="ARBA00023136"/>
    </source>
</evidence>
<accession>A0ABD1ESX7</accession>
<dbReference type="GO" id="GO:0102965">
    <property type="term" value="F:alcohol-forming long-chain fatty acyl-CoA reductase activity"/>
    <property type="evidence" value="ECO:0007669"/>
    <property type="project" value="UniProtKB-EC"/>
</dbReference>
<comment type="catalytic activity">
    <reaction evidence="9 10">
        <text>a long-chain fatty acyl-CoA + 2 NADPH + 2 H(+) = a long-chain primary fatty alcohol + 2 NADP(+) + CoA</text>
        <dbReference type="Rhea" id="RHEA:52716"/>
        <dbReference type="ChEBI" id="CHEBI:15378"/>
        <dbReference type="ChEBI" id="CHEBI:57287"/>
        <dbReference type="ChEBI" id="CHEBI:57783"/>
        <dbReference type="ChEBI" id="CHEBI:58349"/>
        <dbReference type="ChEBI" id="CHEBI:77396"/>
        <dbReference type="ChEBI" id="CHEBI:83139"/>
        <dbReference type="EC" id="1.2.1.84"/>
    </reaction>
</comment>
<comment type="function">
    <text evidence="10">Catalyzes the reduction of fatty acyl-CoA to fatty alcohols.</text>
</comment>
<dbReference type="InterPro" id="IPR036291">
    <property type="entry name" value="NAD(P)-bd_dom_sf"/>
</dbReference>
<reference evidence="13 14" key="1">
    <citation type="submission" date="2024-05" db="EMBL/GenBank/DDBJ databases">
        <title>Genetic variation in Jamaican populations of the coffee berry borer (Hypothenemus hampei).</title>
        <authorList>
            <person name="Errbii M."/>
            <person name="Myrie A."/>
        </authorList>
    </citation>
    <scope>NUCLEOTIDE SEQUENCE [LARGE SCALE GENOMIC DNA]</scope>
    <source>
        <strain evidence="13">JA-Hopewell-2020-01-JO</strain>
        <tissue evidence="13">Whole body</tissue>
    </source>
</reference>
<dbReference type="Pfam" id="PF07993">
    <property type="entry name" value="NAD_binding_4"/>
    <property type="match status" value="1"/>
</dbReference>
<evidence type="ECO:0000256" key="10">
    <source>
        <dbReference type="RuleBase" id="RU363097"/>
    </source>
</evidence>
<evidence type="ECO:0000256" key="2">
    <source>
        <dbReference type="ARBA" id="ARBA00005928"/>
    </source>
</evidence>
<dbReference type="FunFam" id="3.40.50.720:FF:000143">
    <property type="entry name" value="Fatty acyl-CoA reductase"/>
    <property type="match status" value="1"/>
</dbReference>
<dbReference type="AlphaFoldDB" id="A0ABD1ESX7"/>
<dbReference type="GO" id="GO:1901568">
    <property type="term" value="P:fatty acid derivative metabolic process"/>
    <property type="evidence" value="ECO:0007669"/>
    <property type="project" value="UniProtKB-ARBA"/>
</dbReference>
<keyword evidence="5 10" id="KW-0521">NADP</keyword>
<feature type="domain" description="Fatty acyl-CoA reductase C-terminal" evidence="11">
    <location>
        <begin position="402"/>
        <end position="493"/>
    </location>
</feature>
<dbReference type="Proteomes" id="UP001566132">
    <property type="component" value="Unassembled WGS sequence"/>
</dbReference>
<dbReference type="SUPFAM" id="SSF51735">
    <property type="entry name" value="NAD(P)-binding Rossmann-fold domains"/>
    <property type="match status" value="1"/>
</dbReference>
<dbReference type="InterPro" id="IPR013120">
    <property type="entry name" value="FAR_NAD-bd"/>
</dbReference>
<organism evidence="13 14">
    <name type="scientific">Hypothenemus hampei</name>
    <name type="common">Coffee berry borer</name>
    <dbReference type="NCBI Taxonomy" id="57062"/>
    <lineage>
        <taxon>Eukaryota</taxon>
        <taxon>Metazoa</taxon>
        <taxon>Ecdysozoa</taxon>
        <taxon>Arthropoda</taxon>
        <taxon>Hexapoda</taxon>
        <taxon>Insecta</taxon>
        <taxon>Pterygota</taxon>
        <taxon>Neoptera</taxon>
        <taxon>Endopterygota</taxon>
        <taxon>Coleoptera</taxon>
        <taxon>Polyphaga</taxon>
        <taxon>Cucujiformia</taxon>
        <taxon>Curculionidae</taxon>
        <taxon>Scolytinae</taxon>
        <taxon>Hypothenemus</taxon>
    </lineage>
</organism>
<feature type="domain" description="Thioester reductase (TE)" evidence="12">
    <location>
        <begin position="53"/>
        <end position="322"/>
    </location>
</feature>
<comment type="subcellular location">
    <subcellularLocation>
        <location evidence="1">Membrane</location>
        <topology evidence="1">Multi-pass membrane protein</topology>
    </subcellularLocation>
</comment>
<dbReference type="PANTHER" id="PTHR11011:SF60">
    <property type="entry name" value="FATTY ACYL-COA REDUCTASE-RELATED"/>
    <property type="match status" value="1"/>
</dbReference>
<dbReference type="Pfam" id="PF03015">
    <property type="entry name" value="Sterile"/>
    <property type="match status" value="1"/>
</dbReference>
<proteinExistence type="inferred from homology"/>
<keyword evidence="8 10" id="KW-0472">Membrane</keyword>
<feature type="transmembrane region" description="Helical" evidence="10">
    <location>
        <begin position="381"/>
        <end position="402"/>
    </location>
</feature>
<keyword evidence="6 10" id="KW-1133">Transmembrane helix</keyword>
<dbReference type="Gene3D" id="3.40.50.720">
    <property type="entry name" value="NAD(P)-binding Rossmann-like Domain"/>
    <property type="match status" value="1"/>
</dbReference>
<dbReference type="PANTHER" id="PTHR11011">
    <property type="entry name" value="MALE STERILITY PROTEIN 2-RELATED"/>
    <property type="match status" value="1"/>
</dbReference>
<dbReference type="GO" id="GO:0016020">
    <property type="term" value="C:membrane"/>
    <property type="evidence" value="ECO:0007669"/>
    <property type="project" value="UniProtKB-SubCell"/>
</dbReference>
<comment type="similarity">
    <text evidence="2 10">Belongs to the fatty acyl-CoA reductase family.</text>
</comment>
<evidence type="ECO:0000256" key="4">
    <source>
        <dbReference type="ARBA" id="ARBA00022692"/>
    </source>
</evidence>
<evidence type="ECO:0000259" key="11">
    <source>
        <dbReference type="Pfam" id="PF03015"/>
    </source>
</evidence>
<keyword evidence="7 10" id="KW-0443">Lipid metabolism</keyword>
<dbReference type="InterPro" id="IPR026055">
    <property type="entry name" value="FAR"/>
</dbReference>
<evidence type="ECO:0000256" key="5">
    <source>
        <dbReference type="ARBA" id="ARBA00022857"/>
    </source>
</evidence>
<keyword evidence="10" id="KW-0560">Oxidoreductase</keyword>
<keyword evidence="4 10" id="KW-0812">Transmembrane</keyword>
<evidence type="ECO:0000313" key="14">
    <source>
        <dbReference type="Proteomes" id="UP001566132"/>
    </source>
</evidence>
<keyword evidence="14" id="KW-1185">Reference proteome</keyword>
<name>A0ABD1ESX7_HYPHA</name>
<evidence type="ECO:0000256" key="6">
    <source>
        <dbReference type="ARBA" id="ARBA00022989"/>
    </source>
</evidence>
<evidence type="ECO:0000256" key="1">
    <source>
        <dbReference type="ARBA" id="ARBA00004141"/>
    </source>
</evidence>
<protein>
    <recommendedName>
        <fullName evidence="10">Fatty acyl-CoA reductase</fullName>
        <ecNumber evidence="10">1.2.1.84</ecNumber>
    </recommendedName>
</protein>
<sequence>MFTENCRYQPMNNGELNSHGPYYMENEPDVHYDLNELDLTPIQKFYDGAHIFVTGATGFLGKLLVEKLLRSCPTISTLYLLVREKKGKNMDERIDAMFDDVIFKKMKKEVPKYRHKVIGIAGDCVKEELDLSIQDRKLLSDEVNIIFHVAATVRFDEKINIATAINVRSVKDLLKWACKMPNLKSFIHVSTIYSNCLQSTIEEKTYPPAIETDKLIKLIENCPEEILEHITPKLLGNYPNTYAFTKQVAESIVVQESENLPVGIFRPAIVISTKAEPLPGWINNFYGPTGVMAGSGVGLLRVLHSDPQCNANLVPADMCVNSLIVSAKEVADGFLEAQKNQKQYELPVYNYGSTNDNPLTWSQFRAINMSLGLTLPTTKAIWYPIFVFVKFYPLFLFVRFFLHTVPAFFADIVLIGMGRKPRLLAAYRKINKFSSVISHFATKEWKLQTDRIQLQQASMSKQDRELFFCNIKQLNWFEYFKVYIHGIRMYILQDPLETLEKAKMRQRMFYVAHQILTILTVILVLWFTHLLIKLIL</sequence>
<evidence type="ECO:0000256" key="7">
    <source>
        <dbReference type="ARBA" id="ARBA00023098"/>
    </source>
</evidence>
<evidence type="ECO:0000259" key="12">
    <source>
        <dbReference type="Pfam" id="PF07993"/>
    </source>
</evidence>
<dbReference type="CDD" id="cd09071">
    <property type="entry name" value="FAR_C"/>
    <property type="match status" value="1"/>
</dbReference>
<keyword evidence="3 10" id="KW-0444">Lipid biosynthesis</keyword>
<gene>
    <name evidence="13" type="ORF">ABEB36_006908</name>
</gene>
<dbReference type="EC" id="1.2.1.84" evidence="10"/>
<evidence type="ECO:0000256" key="3">
    <source>
        <dbReference type="ARBA" id="ARBA00022516"/>
    </source>
</evidence>
<feature type="transmembrane region" description="Helical" evidence="10">
    <location>
        <begin position="509"/>
        <end position="532"/>
    </location>
</feature>
<dbReference type="InterPro" id="IPR033640">
    <property type="entry name" value="FAR_C"/>
</dbReference>
<dbReference type="CDD" id="cd05236">
    <property type="entry name" value="FAR-N_SDR_e"/>
    <property type="match status" value="1"/>
</dbReference>
<evidence type="ECO:0000313" key="13">
    <source>
        <dbReference type="EMBL" id="KAL1501611.1"/>
    </source>
</evidence>
<comment type="caution">
    <text evidence="13">The sequence shown here is derived from an EMBL/GenBank/DDBJ whole genome shotgun (WGS) entry which is preliminary data.</text>
</comment>
<evidence type="ECO:0000256" key="9">
    <source>
        <dbReference type="ARBA" id="ARBA00052530"/>
    </source>
</evidence>